<dbReference type="RefSeq" id="WP_115306076.1">
    <property type="nucleotide sequence ID" value="NZ_UHIC01000001.1"/>
</dbReference>
<evidence type="ECO:0000313" key="5">
    <source>
        <dbReference type="Proteomes" id="UP000254601"/>
    </source>
</evidence>
<dbReference type="AlphaFoldDB" id="A0A380MUT1"/>
<evidence type="ECO:0000313" key="4">
    <source>
        <dbReference type="EMBL" id="SUO96350.1"/>
    </source>
</evidence>
<feature type="signal peptide" evidence="3">
    <location>
        <begin position="1"/>
        <end position="25"/>
    </location>
</feature>
<organism evidence="4 5">
    <name type="scientific">Suttonella ornithocola</name>
    <dbReference type="NCBI Taxonomy" id="279832"/>
    <lineage>
        <taxon>Bacteria</taxon>
        <taxon>Pseudomonadati</taxon>
        <taxon>Pseudomonadota</taxon>
        <taxon>Gammaproteobacteria</taxon>
        <taxon>Cardiobacteriales</taxon>
        <taxon>Cardiobacteriaceae</taxon>
        <taxon>Suttonella</taxon>
    </lineage>
</organism>
<feature type="compositionally biased region" description="Polar residues" evidence="1">
    <location>
        <begin position="329"/>
        <end position="342"/>
    </location>
</feature>
<dbReference type="EMBL" id="UHIC01000001">
    <property type="protein sequence ID" value="SUO96350.1"/>
    <property type="molecule type" value="Genomic_DNA"/>
</dbReference>
<accession>A0A380MUT1</accession>
<gene>
    <name evidence="4" type="ORF">NCTC13337_01820</name>
</gene>
<name>A0A380MUT1_9GAMM</name>
<reference evidence="4 5" key="1">
    <citation type="submission" date="2018-06" db="EMBL/GenBank/DDBJ databases">
        <authorList>
            <consortium name="Pathogen Informatics"/>
            <person name="Doyle S."/>
        </authorList>
    </citation>
    <scope>NUCLEOTIDE SEQUENCE [LARGE SCALE GENOMIC DNA]</scope>
    <source>
        <strain evidence="4 5">NCTC13337</strain>
    </source>
</reference>
<dbReference type="Proteomes" id="UP000254601">
    <property type="component" value="Unassembled WGS sequence"/>
</dbReference>
<keyword evidence="2" id="KW-0812">Transmembrane</keyword>
<keyword evidence="2" id="KW-1133">Transmembrane helix</keyword>
<keyword evidence="5" id="KW-1185">Reference proteome</keyword>
<evidence type="ECO:0000256" key="3">
    <source>
        <dbReference type="SAM" id="SignalP"/>
    </source>
</evidence>
<keyword evidence="3" id="KW-0732">Signal</keyword>
<keyword evidence="2" id="KW-0472">Membrane</keyword>
<dbReference type="NCBIfam" id="NF041109">
    <property type="entry name" value="VF_TspB_C_term"/>
    <property type="match status" value="1"/>
</dbReference>
<feature type="region of interest" description="Disordered" evidence="1">
    <location>
        <begin position="322"/>
        <end position="348"/>
    </location>
</feature>
<feature type="chain" id="PRO_5017028809" description="Neisseria meningitidis TspB protein" evidence="3">
    <location>
        <begin position="26"/>
        <end position="460"/>
    </location>
</feature>
<dbReference type="OrthoDB" id="7033056at2"/>
<feature type="transmembrane region" description="Helical" evidence="2">
    <location>
        <begin position="434"/>
        <end position="455"/>
    </location>
</feature>
<evidence type="ECO:0008006" key="6">
    <source>
        <dbReference type="Google" id="ProtNLM"/>
    </source>
</evidence>
<protein>
    <recommendedName>
        <fullName evidence="6">Neisseria meningitidis TspB protein</fullName>
    </recommendedName>
</protein>
<proteinExistence type="predicted"/>
<evidence type="ECO:0000256" key="2">
    <source>
        <dbReference type="SAM" id="Phobius"/>
    </source>
</evidence>
<evidence type="ECO:0000256" key="1">
    <source>
        <dbReference type="SAM" id="MobiDB-lite"/>
    </source>
</evidence>
<sequence length="460" mass="50748">MAYVNLRRLCIAFFLISSLTINCYADISLAGVDLRGTSPGALRKNLDGLKRDTEIAMRAMTSAGPVSASAVIGETWGKRALGNAAKTALKLGKSNLATLLGSLALSYALEKSGWFDDDGVLSYYPDDYIVMPIKDMWSDNPNGTGKKYPTLQDFIADIDSCKQDYYKPCAVTRIEDKQNPVRAIVQGGVEPNTSNYRGSWIAYQLFKCPSQATLTTAGCVVKNEPKPVTDSDIDALDWSGYNPDPSEFPFLKPYLEPPQLIIIKQPEPIKLPSKITTTQNPDGSTTATQTDTIVNITINNNNNNLSTTITETTTTTTYQNGEKIDQKTETTTTDHSNATPNVDSEPKEMPLDCELVPTLCDTQLQIIKQDKDFYDWIKEPFNEELPEFKGVEERKGIEQKRTVDFGSASCPTPIEINTILAGNLRLSFQPWCDFAAMIKYLVLAAAYLLAIRINLGVIRG</sequence>